<dbReference type="AlphaFoldDB" id="A0AAN6ZMZ0"/>
<dbReference type="SUPFAM" id="SSF52374">
    <property type="entry name" value="Nucleotidylyl transferase"/>
    <property type="match status" value="1"/>
</dbReference>
<dbReference type="InterPro" id="IPR001412">
    <property type="entry name" value="aa-tRNA-synth_I_CS"/>
</dbReference>
<keyword evidence="5" id="KW-0547">Nucleotide-binding</keyword>
<evidence type="ECO:0000256" key="13">
    <source>
        <dbReference type="ARBA" id="ARBA00042916"/>
    </source>
</evidence>
<evidence type="ECO:0000259" key="16">
    <source>
        <dbReference type="SMART" id="SM01403"/>
    </source>
</evidence>
<dbReference type="GO" id="GO:0005759">
    <property type="term" value="C:mitochondrial matrix"/>
    <property type="evidence" value="ECO:0007669"/>
    <property type="project" value="TreeGrafter"/>
</dbReference>
<dbReference type="Pfam" id="PF00338">
    <property type="entry name" value="Ribosomal_S10"/>
    <property type="match status" value="1"/>
</dbReference>
<gene>
    <name evidence="17" type="ORF">C8A04DRAFT_12015</name>
</gene>
<dbReference type="InterPro" id="IPR002305">
    <property type="entry name" value="aa-tRNA-synth_Ic"/>
</dbReference>
<evidence type="ECO:0000256" key="5">
    <source>
        <dbReference type="ARBA" id="ARBA00022741"/>
    </source>
</evidence>
<evidence type="ECO:0000313" key="17">
    <source>
        <dbReference type="EMBL" id="KAK4143873.1"/>
    </source>
</evidence>
<dbReference type="InterPro" id="IPR014810">
    <property type="entry name" value="Fcf2_C"/>
</dbReference>
<evidence type="ECO:0000256" key="10">
    <source>
        <dbReference type="ARBA" id="ARBA00023274"/>
    </source>
</evidence>
<dbReference type="Pfam" id="PF08698">
    <property type="entry name" value="Fcf2"/>
    <property type="match status" value="1"/>
</dbReference>
<organism evidence="17 18">
    <name type="scientific">Dichotomopilus funicola</name>
    <dbReference type="NCBI Taxonomy" id="1934379"/>
    <lineage>
        <taxon>Eukaryota</taxon>
        <taxon>Fungi</taxon>
        <taxon>Dikarya</taxon>
        <taxon>Ascomycota</taxon>
        <taxon>Pezizomycotina</taxon>
        <taxon>Sordariomycetes</taxon>
        <taxon>Sordariomycetidae</taxon>
        <taxon>Sordariales</taxon>
        <taxon>Chaetomiaceae</taxon>
        <taxon>Dichotomopilus</taxon>
    </lineage>
</organism>
<evidence type="ECO:0000256" key="4">
    <source>
        <dbReference type="ARBA" id="ARBA00022598"/>
    </source>
</evidence>
<comment type="caution">
    <text evidence="17">The sequence shown here is derived from an EMBL/GenBank/DDBJ whole genome shotgun (WGS) entry which is preliminary data.</text>
</comment>
<evidence type="ECO:0000256" key="2">
    <source>
        <dbReference type="ARBA" id="ARBA00007102"/>
    </source>
</evidence>
<dbReference type="GO" id="GO:0005840">
    <property type="term" value="C:ribosome"/>
    <property type="evidence" value="ECO:0007669"/>
    <property type="project" value="UniProtKB-KW"/>
</dbReference>
<keyword evidence="7" id="KW-0648">Protein biosynthesis</keyword>
<reference evidence="17" key="1">
    <citation type="journal article" date="2023" name="Mol. Phylogenet. Evol.">
        <title>Genome-scale phylogeny and comparative genomics of the fungal order Sordariales.</title>
        <authorList>
            <person name="Hensen N."/>
            <person name="Bonometti L."/>
            <person name="Westerberg I."/>
            <person name="Brannstrom I.O."/>
            <person name="Guillou S."/>
            <person name="Cros-Aarteil S."/>
            <person name="Calhoun S."/>
            <person name="Haridas S."/>
            <person name="Kuo A."/>
            <person name="Mondo S."/>
            <person name="Pangilinan J."/>
            <person name="Riley R."/>
            <person name="LaButti K."/>
            <person name="Andreopoulos B."/>
            <person name="Lipzen A."/>
            <person name="Chen C."/>
            <person name="Yan M."/>
            <person name="Daum C."/>
            <person name="Ng V."/>
            <person name="Clum A."/>
            <person name="Steindorff A."/>
            <person name="Ohm R.A."/>
            <person name="Martin F."/>
            <person name="Silar P."/>
            <person name="Natvig D.O."/>
            <person name="Lalanne C."/>
            <person name="Gautier V."/>
            <person name="Ament-Velasquez S.L."/>
            <person name="Kruys A."/>
            <person name="Hutchinson M.I."/>
            <person name="Powell A.J."/>
            <person name="Barry K."/>
            <person name="Miller A.N."/>
            <person name="Grigoriev I.V."/>
            <person name="Debuchy R."/>
            <person name="Gladieux P."/>
            <person name="Hiltunen Thoren M."/>
            <person name="Johannesson H."/>
        </authorList>
    </citation>
    <scope>NUCLEOTIDE SEQUENCE</scope>
    <source>
        <strain evidence="17">CBS 141.50</strain>
    </source>
</reference>
<dbReference type="InterPro" id="IPR001848">
    <property type="entry name" value="Ribosomal_uS10"/>
</dbReference>
<reference evidence="17" key="2">
    <citation type="submission" date="2023-05" db="EMBL/GenBank/DDBJ databases">
        <authorList>
            <consortium name="Lawrence Berkeley National Laboratory"/>
            <person name="Steindorff A."/>
            <person name="Hensen N."/>
            <person name="Bonometti L."/>
            <person name="Westerberg I."/>
            <person name="Brannstrom I.O."/>
            <person name="Guillou S."/>
            <person name="Cros-Aarteil S."/>
            <person name="Calhoun S."/>
            <person name="Haridas S."/>
            <person name="Kuo A."/>
            <person name="Mondo S."/>
            <person name="Pangilinan J."/>
            <person name="Riley R."/>
            <person name="Labutti K."/>
            <person name="Andreopoulos B."/>
            <person name="Lipzen A."/>
            <person name="Chen C."/>
            <person name="Yanf M."/>
            <person name="Daum C."/>
            <person name="Ng V."/>
            <person name="Clum A."/>
            <person name="Ohm R."/>
            <person name="Martin F."/>
            <person name="Silar P."/>
            <person name="Natvig D."/>
            <person name="Lalanne C."/>
            <person name="Gautier V."/>
            <person name="Ament-Velasquez S.L."/>
            <person name="Kruys A."/>
            <person name="Hutchinson M.I."/>
            <person name="Powell A.J."/>
            <person name="Barry K."/>
            <person name="Miller A.N."/>
            <person name="Grigoriev I.V."/>
            <person name="Debuchy R."/>
            <person name="Gladieux P."/>
            <person name="Thoren M.H."/>
            <person name="Johannesson H."/>
        </authorList>
    </citation>
    <scope>NUCLEOTIDE SEQUENCE</scope>
    <source>
        <strain evidence="17">CBS 141.50</strain>
    </source>
</reference>
<evidence type="ECO:0000256" key="9">
    <source>
        <dbReference type="ARBA" id="ARBA00023146"/>
    </source>
</evidence>
<dbReference type="InterPro" id="IPR014729">
    <property type="entry name" value="Rossmann-like_a/b/a_fold"/>
</dbReference>
<dbReference type="GO" id="GO:0070183">
    <property type="term" value="P:mitochondrial tryptophanyl-tRNA aminoacylation"/>
    <property type="evidence" value="ECO:0007669"/>
    <property type="project" value="TreeGrafter"/>
</dbReference>
<keyword evidence="18" id="KW-1185">Reference proteome</keyword>
<dbReference type="Gene3D" id="3.30.70.600">
    <property type="entry name" value="Ribosomal protein S10 domain"/>
    <property type="match status" value="1"/>
</dbReference>
<dbReference type="EMBL" id="MU853582">
    <property type="protein sequence ID" value="KAK4143873.1"/>
    <property type="molecule type" value="Genomic_DNA"/>
</dbReference>
<evidence type="ECO:0000256" key="3">
    <source>
        <dbReference type="ARBA" id="ARBA00013161"/>
    </source>
</evidence>
<evidence type="ECO:0000256" key="7">
    <source>
        <dbReference type="ARBA" id="ARBA00022917"/>
    </source>
</evidence>
<keyword evidence="8" id="KW-0689">Ribosomal protein</keyword>
<evidence type="ECO:0000313" key="18">
    <source>
        <dbReference type="Proteomes" id="UP001302676"/>
    </source>
</evidence>
<dbReference type="GO" id="GO:0003735">
    <property type="term" value="F:structural constituent of ribosome"/>
    <property type="evidence" value="ECO:0007669"/>
    <property type="project" value="InterPro"/>
</dbReference>
<dbReference type="HAMAP" id="MF_00508">
    <property type="entry name" value="Ribosomal_uS10"/>
    <property type="match status" value="1"/>
</dbReference>
<accession>A0AAN6ZMZ0</accession>
<dbReference type="Gene3D" id="1.10.240.10">
    <property type="entry name" value="Tyrosyl-Transfer RNA Synthetase"/>
    <property type="match status" value="1"/>
</dbReference>
<keyword evidence="10" id="KW-0687">Ribonucleoprotein</keyword>
<dbReference type="InterPro" id="IPR050203">
    <property type="entry name" value="Trp-tRNA_synthetase"/>
</dbReference>
<dbReference type="RefSeq" id="XP_062637244.1">
    <property type="nucleotide sequence ID" value="XM_062777183.1"/>
</dbReference>
<dbReference type="GO" id="GO:0005524">
    <property type="term" value="F:ATP binding"/>
    <property type="evidence" value="ECO:0007669"/>
    <property type="project" value="UniProtKB-KW"/>
</dbReference>
<dbReference type="InterPro" id="IPR002306">
    <property type="entry name" value="Trp-tRNA-ligase"/>
</dbReference>
<dbReference type="PANTHER" id="PTHR43766:SF1">
    <property type="entry name" value="TRYPTOPHAN--TRNA LIGASE, MITOCHONDRIAL"/>
    <property type="match status" value="1"/>
</dbReference>
<dbReference type="PRINTS" id="PR01039">
    <property type="entry name" value="TRNASYNTHTRP"/>
</dbReference>
<evidence type="ECO:0000256" key="12">
    <source>
        <dbReference type="ARBA" id="ARBA00035261"/>
    </source>
</evidence>
<protein>
    <recommendedName>
        <fullName evidence="12">Small ribosomal subunit protein uS10m</fullName>
        <ecNumber evidence="3">6.1.1.2</ecNumber>
    </recommendedName>
    <alternativeName>
        <fullName evidence="13">37S ribosomal protein S10, mitochondrial</fullName>
    </alternativeName>
    <alternativeName>
        <fullName evidence="14">Mitochondrial ribosomal small subunit protein 10</fullName>
    </alternativeName>
    <alternativeName>
        <fullName evidence="11">Tryptophanyl-tRNA synthetase</fullName>
    </alternativeName>
</protein>
<evidence type="ECO:0000256" key="14">
    <source>
        <dbReference type="ARBA" id="ARBA00078476"/>
    </source>
</evidence>
<dbReference type="Gene3D" id="3.40.50.620">
    <property type="entry name" value="HUPs"/>
    <property type="match status" value="1"/>
</dbReference>
<evidence type="ECO:0000256" key="15">
    <source>
        <dbReference type="SAM" id="MobiDB-lite"/>
    </source>
</evidence>
<dbReference type="NCBIfam" id="TIGR00233">
    <property type="entry name" value="trpS"/>
    <property type="match status" value="1"/>
</dbReference>
<proteinExistence type="inferred from homology"/>
<dbReference type="GeneID" id="87813796"/>
<dbReference type="PROSITE" id="PS00178">
    <property type="entry name" value="AA_TRNA_LIGASE_I"/>
    <property type="match status" value="1"/>
</dbReference>
<dbReference type="Proteomes" id="UP001302676">
    <property type="component" value="Unassembled WGS sequence"/>
</dbReference>
<dbReference type="Pfam" id="PF00579">
    <property type="entry name" value="tRNA-synt_1b"/>
    <property type="match status" value="1"/>
</dbReference>
<evidence type="ECO:0000256" key="6">
    <source>
        <dbReference type="ARBA" id="ARBA00022840"/>
    </source>
</evidence>
<dbReference type="InterPro" id="IPR027486">
    <property type="entry name" value="Ribosomal_uS10_dom"/>
</dbReference>
<comment type="similarity">
    <text evidence="1">Belongs to the class-I aminoacyl-tRNA synthetase family.</text>
</comment>
<name>A0AAN6ZMZ0_9PEZI</name>
<dbReference type="EC" id="6.1.1.2" evidence="3"/>
<dbReference type="GO" id="GO:1990904">
    <property type="term" value="C:ribonucleoprotein complex"/>
    <property type="evidence" value="ECO:0007669"/>
    <property type="project" value="UniProtKB-KW"/>
</dbReference>
<keyword evidence="9" id="KW-0030">Aminoacyl-tRNA synthetase</keyword>
<dbReference type="CDD" id="cd00806">
    <property type="entry name" value="TrpRS_core"/>
    <property type="match status" value="1"/>
</dbReference>
<dbReference type="FunFam" id="3.30.70.600:FF:000003">
    <property type="entry name" value="30S ribosomal protein S10"/>
    <property type="match status" value="1"/>
</dbReference>
<dbReference type="InterPro" id="IPR036838">
    <property type="entry name" value="Ribosomal_uS10_dom_sf"/>
</dbReference>
<evidence type="ECO:0000256" key="11">
    <source>
        <dbReference type="ARBA" id="ARBA00030268"/>
    </source>
</evidence>
<evidence type="ECO:0000256" key="8">
    <source>
        <dbReference type="ARBA" id="ARBA00022980"/>
    </source>
</evidence>
<feature type="domain" description="Small ribosomal subunit protein uS10" evidence="16">
    <location>
        <begin position="266"/>
        <end position="363"/>
    </location>
</feature>
<feature type="region of interest" description="Disordered" evidence="15">
    <location>
        <begin position="398"/>
        <end position="463"/>
    </location>
</feature>
<evidence type="ECO:0000256" key="1">
    <source>
        <dbReference type="ARBA" id="ARBA00005594"/>
    </source>
</evidence>
<keyword evidence="4" id="KW-0436">Ligase</keyword>
<keyword evidence="6" id="KW-0067">ATP-binding</keyword>
<sequence>MAAALGLPDDEIDRLLSQAETRLSGIGSVDTVAIATAPAAGTVAPVAASLAPAAGEQAAALEKKSEKLSVRVPQLAQKQKGPKDTLGADWFNLPRTNLTPELKRDLQALRMRDVAAMGKQFFKKDSRKGLVPEYSQVGTIVAGPTDGARNRLTRKERKQTIVEELMAASNTNKLKSNHAEMSTPRLMRPLRPLLQRQLPLTTPRLAPTTPPRVSAQLRTYASVAEANENSDDVSSKPRVSRMPRALEALYLQPLRREAEFGVPSCDLQLRSYSLRNLEFFCDFALRAAYFCGLPAFGPVPLPRMVERWTVPKSTFIFKKSQENFERITMRRLIQIRDGHPETVQLWLAFLQRHAYYGIGLKANVWEFSKLSIGKEMDNRFKETEKLLEEKWEHLNFVERRPKDPSEKTTTPENRLAPEDVAEYMARRRRELTGGRTRANESRIGNATGLPEAPGSLIASATGDGSNPSSQLSAAYKVIFSGIQPTGIPHLGNYVGALREWKRLQDRAGPGTKLLFCIVDMHALTSPRPAEELKKGRLEMLASLLAIGIDPKKSTIFFQSSVPAHTELQWILSCTASTGYLSRMTQWKVINHGAADILLYQTTHVPVGDDQRQHVEFTRECATNFNHAYKMRCLIPPNTMSTISRRIMSLTDPLKKMSKSDLSGKTRISIIDTPDQITRKINRVRTDNFPTIQYDPINRPGAANLIRIMAAFDPKGRTVDQLGEEMTGKKYSELKDVVTPLVIDGLAGLSERYEHFISDPEKLLDIARAGGVVARAMADETMRQVRELVGTTPV</sequence>
<dbReference type="PANTHER" id="PTHR43766">
    <property type="entry name" value="TRYPTOPHAN--TRNA LIGASE, MITOCHONDRIAL"/>
    <property type="match status" value="1"/>
</dbReference>
<comment type="similarity">
    <text evidence="2">Belongs to the universal ribosomal protein uS10 family.</text>
</comment>
<dbReference type="SUPFAM" id="SSF54999">
    <property type="entry name" value="Ribosomal protein S10"/>
    <property type="match status" value="1"/>
</dbReference>
<dbReference type="GO" id="GO:0004830">
    <property type="term" value="F:tryptophan-tRNA ligase activity"/>
    <property type="evidence" value="ECO:0007669"/>
    <property type="project" value="UniProtKB-EC"/>
</dbReference>
<dbReference type="SMART" id="SM01403">
    <property type="entry name" value="Ribosomal_S10"/>
    <property type="match status" value="1"/>
</dbReference>